<dbReference type="EMBL" id="LSRX01003804">
    <property type="protein sequence ID" value="OLP74388.1"/>
    <property type="molecule type" value="Genomic_DNA"/>
</dbReference>
<evidence type="ECO:0000313" key="2">
    <source>
        <dbReference type="EMBL" id="OLP74388.1"/>
    </source>
</evidence>
<feature type="non-terminal residue" evidence="2">
    <location>
        <position position="1"/>
    </location>
</feature>
<comment type="caution">
    <text evidence="2">The sequence shown here is derived from an EMBL/GenBank/DDBJ whole genome shotgun (WGS) entry which is preliminary data.</text>
</comment>
<feature type="region of interest" description="Disordered" evidence="1">
    <location>
        <begin position="1"/>
        <end position="165"/>
    </location>
</feature>
<dbReference type="Proteomes" id="UP000186817">
    <property type="component" value="Unassembled WGS sequence"/>
</dbReference>
<sequence>AADFSFEGPEKAASASPSSKSMGAQSAPSPQAMGYSDSPMRGASAPAVVPTQKPVHTVPSAHARPPGIQQRGRQVGRGQESVVSYGHGAEPAPVQAGHIAPAGKSFDSAKTRRRMPVPLPARACPPKRQRKQQQQQQRRRQQQQQLRHHTPKETPSTKVMMANGT</sequence>
<evidence type="ECO:0000256" key="1">
    <source>
        <dbReference type="SAM" id="MobiDB-lite"/>
    </source>
</evidence>
<keyword evidence="3" id="KW-1185">Reference proteome</keyword>
<feature type="compositionally biased region" description="Low complexity" evidence="1">
    <location>
        <begin position="12"/>
        <end position="27"/>
    </location>
</feature>
<reference evidence="2 3" key="1">
    <citation type="submission" date="2016-02" db="EMBL/GenBank/DDBJ databases">
        <title>Genome analysis of coral dinoflagellate symbionts highlights evolutionary adaptations to a symbiotic lifestyle.</title>
        <authorList>
            <person name="Aranda M."/>
            <person name="Li Y."/>
            <person name="Liew Y.J."/>
            <person name="Baumgarten S."/>
            <person name="Simakov O."/>
            <person name="Wilson M."/>
            <person name="Piel J."/>
            <person name="Ashoor H."/>
            <person name="Bougouffa S."/>
            <person name="Bajic V.B."/>
            <person name="Ryu T."/>
            <person name="Ravasi T."/>
            <person name="Bayer T."/>
            <person name="Micklem G."/>
            <person name="Kim H."/>
            <person name="Bhak J."/>
            <person name="Lajeunesse T.C."/>
            <person name="Voolstra C.R."/>
        </authorList>
    </citation>
    <scope>NUCLEOTIDE SEQUENCE [LARGE SCALE GENOMIC DNA]</scope>
    <source>
        <strain evidence="2 3">CCMP2467</strain>
    </source>
</reference>
<gene>
    <name evidence="2" type="ORF">AK812_SmicGene46082</name>
</gene>
<feature type="compositionally biased region" description="Low complexity" evidence="1">
    <location>
        <begin position="64"/>
        <end position="79"/>
    </location>
</feature>
<proteinExistence type="predicted"/>
<protein>
    <submittedName>
        <fullName evidence="2">Uncharacterized protein</fullName>
    </submittedName>
</protein>
<evidence type="ECO:0000313" key="3">
    <source>
        <dbReference type="Proteomes" id="UP000186817"/>
    </source>
</evidence>
<dbReference type="AlphaFoldDB" id="A0A1Q9BUM0"/>
<feature type="compositionally biased region" description="Basic residues" evidence="1">
    <location>
        <begin position="125"/>
        <end position="150"/>
    </location>
</feature>
<accession>A0A1Q9BUM0</accession>
<organism evidence="2 3">
    <name type="scientific">Symbiodinium microadriaticum</name>
    <name type="common">Dinoflagellate</name>
    <name type="synonym">Zooxanthella microadriatica</name>
    <dbReference type="NCBI Taxonomy" id="2951"/>
    <lineage>
        <taxon>Eukaryota</taxon>
        <taxon>Sar</taxon>
        <taxon>Alveolata</taxon>
        <taxon>Dinophyceae</taxon>
        <taxon>Suessiales</taxon>
        <taxon>Symbiodiniaceae</taxon>
        <taxon>Symbiodinium</taxon>
    </lineage>
</organism>
<name>A0A1Q9BUM0_SYMMI</name>